<comment type="caution">
    <text evidence="6">The sequence shown here is derived from an EMBL/GenBank/DDBJ whole genome shotgun (WGS) entry which is preliminary data.</text>
</comment>
<organism evidence="6 7">
    <name type="scientific">Carnobacterium maltaromaticum</name>
    <name type="common">Carnobacterium piscicola</name>
    <dbReference type="NCBI Taxonomy" id="2751"/>
    <lineage>
        <taxon>Bacteria</taxon>
        <taxon>Bacillati</taxon>
        <taxon>Bacillota</taxon>
        <taxon>Bacilli</taxon>
        <taxon>Lactobacillales</taxon>
        <taxon>Carnobacteriaceae</taxon>
        <taxon>Carnobacterium</taxon>
    </lineage>
</organism>
<dbReference type="Proteomes" id="UP001290462">
    <property type="component" value="Unassembled WGS sequence"/>
</dbReference>
<name>A0AAW9JXV6_CARML</name>
<accession>A0AAW9JXV6</accession>
<reference evidence="6" key="1">
    <citation type="submission" date="2023-08" db="EMBL/GenBank/DDBJ databases">
        <title>Genomic characterization of piscicolin 126 produced by Carnobacterium maltaromaticum CM22 strain isolated from salmon (Salmo salar).</title>
        <authorList>
            <person name="Gonzalez-Gragera E."/>
            <person name="Garcia-Lopez J.D."/>
            <person name="Teso-Perez C."/>
            <person name="Gimenez-Hernandez I."/>
            <person name="Peralta-Sanchez J.M."/>
            <person name="Valdivia E."/>
            <person name="Montalban-Lopez M."/>
            <person name="Martin-Platero A.M."/>
            <person name="Banos A."/>
            <person name="Martinez-Bueno M."/>
        </authorList>
    </citation>
    <scope>NUCLEOTIDE SEQUENCE</scope>
    <source>
        <strain evidence="6">CM22</strain>
    </source>
</reference>
<dbReference type="Gene3D" id="3.40.50.1970">
    <property type="match status" value="1"/>
</dbReference>
<dbReference type="EMBL" id="JAVBVO010000005">
    <property type="protein sequence ID" value="MDZ5760443.1"/>
    <property type="molecule type" value="Genomic_DNA"/>
</dbReference>
<evidence type="ECO:0000256" key="2">
    <source>
        <dbReference type="ARBA" id="ARBA00023027"/>
    </source>
</evidence>
<keyword evidence="1" id="KW-0028">Amino-acid biosynthesis</keyword>
<dbReference type="RefSeq" id="WP_315527936.1">
    <property type="nucleotide sequence ID" value="NZ_CBCPHT010000002.1"/>
</dbReference>
<dbReference type="Pfam" id="PF01761">
    <property type="entry name" value="DHQ_synthase"/>
    <property type="match status" value="1"/>
</dbReference>
<dbReference type="PANTHER" id="PTHR43622">
    <property type="entry name" value="3-DEHYDROQUINATE SYNTHASE"/>
    <property type="match status" value="1"/>
</dbReference>
<dbReference type="GO" id="GO:0009073">
    <property type="term" value="P:aromatic amino acid family biosynthetic process"/>
    <property type="evidence" value="ECO:0007669"/>
    <property type="project" value="UniProtKB-KW"/>
</dbReference>
<dbReference type="PANTHER" id="PTHR43622:SF7">
    <property type="entry name" value="3-DEHYDROQUINATE SYNTHASE, CHLOROPLASTIC"/>
    <property type="match status" value="1"/>
</dbReference>
<evidence type="ECO:0000313" key="7">
    <source>
        <dbReference type="Proteomes" id="UP001290462"/>
    </source>
</evidence>
<dbReference type="InterPro" id="IPR050071">
    <property type="entry name" value="Dehydroquinate_synthase"/>
</dbReference>
<dbReference type="InterPro" id="IPR030960">
    <property type="entry name" value="DHQS/DOIS_N"/>
</dbReference>
<gene>
    <name evidence="6" type="ORF">RAK27_17520</name>
</gene>
<keyword evidence="4" id="KW-0456">Lyase</keyword>
<dbReference type="GO" id="GO:0008652">
    <property type="term" value="P:amino acid biosynthetic process"/>
    <property type="evidence" value="ECO:0007669"/>
    <property type="project" value="UniProtKB-KW"/>
</dbReference>
<evidence type="ECO:0000313" key="6">
    <source>
        <dbReference type="EMBL" id="MDZ5760443.1"/>
    </source>
</evidence>
<proteinExistence type="predicted"/>
<evidence type="ECO:0000259" key="5">
    <source>
        <dbReference type="Pfam" id="PF01761"/>
    </source>
</evidence>
<dbReference type="SUPFAM" id="SSF56796">
    <property type="entry name" value="Dehydroquinate synthase-like"/>
    <property type="match status" value="1"/>
</dbReference>
<evidence type="ECO:0000256" key="1">
    <source>
        <dbReference type="ARBA" id="ARBA00022605"/>
    </source>
</evidence>
<protein>
    <recommendedName>
        <fullName evidence="5">3-dehydroquinate synthase N-terminal domain-containing protein</fullName>
    </recommendedName>
</protein>
<evidence type="ECO:0000256" key="4">
    <source>
        <dbReference type="ARBA" id="ARBA00023239"/>
    </source>
</evidence>
<keyword evidence="2" id="KW-0520">NAD</keyword>
<dbReference type="GO" id="GO:0003856">
    <property type="term" value="F:3-dehydroquinate synthase activity"/>
    <property type="evidence" value="ECO:0007669"/>
    <property type="project" value="TreeGrafter"/>
</dbReference>
<dbReference type="AlphaFoldDB" id="A0AAW9JXV6"/>
<feature type="domain" description="3-dehydroquinate synthase N-terminal" evidence="5">
    <location>
        <begin position="67"/>
        <end position="174"/>
    </location>
</feature>
<evidence type="ECO:0000256" key="3">
    <source>
        <dbReference type="ARBA" id="ARBA00023141"/>
    </source>
</evidence>
<sequence length="354" mass="39953">MKISLTRNQQVVPFYFAAPISKLVAENKFLLQETNKYLIITNQTSYDRYYEKLRLAIGNEFNQFWYVCPNGQQSANLAEFSSVLAYCEEMELRSSISVIAFGDEGVSRLAGFFASLYLGGVSLIDIPTTLMGLEISLLHQVALNHQRNLDILATQQAVSAIFFEARFLQDNQLSELQEGFSCWLQLAVTLDSVFYDLLKEQFPTRKELEIKSVVPYVTSYLNLIETSNKVKSDGLARYFGSEFQLAITLNSTEESMSSNSLAIGLSFSLLISAKYMGASLDLDGWFKWLADLNYDLNLPESWFITDLLAKLTQNDLGKKTILMVLLDSFGKLKQVAVPVLTVAEAIEEYQLIKK</sequence>
<keyword evidence="3" id="KW-0057">Aromatic amino acid biosynthesis</keyword>